<keyword evidence="2" id="KW-1185">Reference proteome</keyword>
<name>A0A7I7SEE4_9MYCO</name>
<dbReference type="Gene3D" id="1.25.40.10">
    <property type="entry name" value="Tetratricopeptide repeat domain"/>
    <property type="match status" value="1"/>
</dbReference>
<dbReference type="AlphaFoldDB" id="A0A7I7SEE4"/>
<proteinExistence type="predicted"/>
<evidence type="ECO:0000313" key="2">
    <source>
        <dbReference type="Proteomes" id="UP000193577"/>
    </source>
</evidence>
<gene>
    <name evidence="1" type="ORF">B8W67_14945</name>
</gene>
<dbReference type="OrthoDB" id="4377297at2"/>
<reference evidence="1 2" key="1">
    <citation type="submission" date="2017-04" db="EMBL/GenBank/DDBJ databases">
        <title>The new phylogeny of genus Mycobacterium.</title>
        <authorList>
            <person name="Tortoli E."/>
            <person name="Trovato A."/>
            <person name="Cirillo D.M."/>
        </authorList>
    </citation>
    <scope>NUCLEOTIDE SEQUENCE [LARGE SCALE GENOMIC DNA]</scope>
    <source>
        <strain evidence="1 2">KCTC 19819</strain>
    </source>
</reference>
<dbReference type="EMBL" id="NCXO01000036">
    <property type="protein sequence ID" value="OSC32620.1"/>
    <property type="molecule type" value="Genomic_DNA"/>
</dbReference>
<dbReference type="InterPro" id="IPR011990">
    <property type="entry name" value="TPR-like_helical_dom_sf"/>
</dbReference>
<evidence type="ECO:0000313" key="1">
    <source>
        <dbReference type="EMBL" id="OSC32620.1"/>
    </source>
</evidence>
<dbReference type="SUPFAM" id="SSF48452">
    <property type="entry name" value="TPR-like"/>
    <property type="match status" value="1"/>
</dbReference>
<accession>A0A7I7SEE4</accession>
<comment type="caution">
    <text evidence="1">The sequence shown here is derived from an EMBL/GenBank/DDBJ whole genome shotgun (WGS) entry which is preliminary data.</text>
</comment>
<organism evidence="1 2">
    <name type="scientific">Mycolicibacillus koreensis</name>
    <dbReference type="NCBI Taxonomy" id="1069220"/>
    <lineage>
        <taxon>Bacteria</taxon>
        <taxon>Bacillati</taxon>
        <taxon>Actinomycetota</taxon>
        <taxon>Actinomycetes</taxon>
        <taxon>Mycobacteriales</taxon>
        <taxon>Mycobacteriaceae</taxon>
        <taxon>Mycolicibacillus</taxon>
    </lineage>
</organism>
<sequence>MAPPPGGSSLSGGLSGDLFDAAFGADTARWPLPAATDAEQLWLRAVAAGGQGRYASAHADLDALLRARPGGPLASLAHSTRGSFWRQLGWHVRARTHDGRALSLAGTDPQARSDALVGLAADALGVRRFAASARLLERAADLDTAVARLPIRHAWVSAELAMATGAGDTAIGHAQRARTLAAASDSTRHRIKSDVVAAAALCSAGQIDAARTLADAALAAARQGGLVPLCWALASLLTGIGSATLPDRDLDDLRTTAAEQVIRGGGEWSNR</sequence>
<protein>
    <submittedName>
        <fullName evidence="1">Uncharacterized protein</fullName>
    </submittedName>
</protein>
<dbReference type="Proteomes" id="UP000193577">
    <property type="component" value="Unassembled WGS sequence"/>
</dbReference>